<feature type="domain" description="Cupin type-1" evidence="2">
    <location>
        <begin position="34"/>
        <end position="175"/>
    </location>
</feature>
<dbReference type="InterPro" id="IPR006045">
    <property type="entry name" value="Cupin_1"/>
</dbReference>
<dbReference type="InterPro" id="IPR011051">
    <property type="entry name" value="RmlC_Cupin_sf"/>
</dbReference>
<evidence type="ECO:0000259" key="2">
    <source>
        <dbReference type="SMART" id="SM00835"/>
    </source>
</evidence>
<dbReference type="Proteomes" id="UP000759131">
    <property type="component" value="Unassembled WGS sequence"/>
</dbReference>
<dbReference type="NCBIfam" id="TIGR03404">
    <property type="entry name" value="bicupin_oxalic"/>
    <property type="match status" value="1"/>
</dbReference>
<dbReference type="GO" id="GO:0046872">
    <property type="term" value="F:metal ion binding"/>
    <property type="evidence" value="ECO:0007669"/>
    <property type="project" value="UniProtKB-KW"/>
</dbReference>
<keyword evidence="4" id="KW-1185">Reference proteome</keyword>
<dbReference type="PANTHER" id="PTHR35848">
    <property type="entry name" value="OXALATE-BINDING PROTEIN"/>
    <property type="match status" value="1"/>
</dbReference>
<dbReference type="Pfam" id="PF00190">
    <property type="entry name" value="Cupin_1"/>
    <property type="match status" value="2"/>
</dbReference>
<name>A0A7R9L6K5_9ACAR</name>
<dbReference type="OrthoDB" id="10263073at2759"/>
<protein>
    <recommendedName>
        <fullName evidence="2">Cupin type-1 domain-containing protein</fullName>
    </recommendedName>
</protein>
<dbReference type="InterPro" id="IPR051610">
    <property type="entry name" value="GPI/OXD"/>
</dbReference>
<dbReference type="SMART" id="SM00835">
    <property type="entry name" value="Cupin_1"/>
    <property type="match status" value="2"/>
</dbReference>
<evidence type="ECO:0000256" key="1">
    <source>
        <dbReference type="ARBA" id="ARBA00022723"/>
    </source>
</evidence>
<dbReference type="CDD" id="cd20304">
    <property type="entry name" value="cupin_OxDC_N"/>
    <property type="match status" value="1"/>
</dbReference>
<evidence type="ECO:0000313" key="3">
    <source>
        <dbReference type="EMBL" id="CAD7636016.1"/>
    </source>
</evidence>
<dbReference type="InterPro" id="IPR014710">
    <property type="entry name" value="RmlC-like_jellyroll"/>
</dbReference>
<proteinExistence type="predicted"/>
<reference evidence="3" key="1">
    <citation type="submission" date="2020-11" db="EMBL/GenBank/DDBJ databases">
        <authorList>
            <person name="Tran Van P."/>
        </authorList>
    </citation>
    <scope>NUCLEOTIDE SEQUENCE</scope>
</reference>
<evidence type="ECO:0000313" key="4">
    <source>
        <dbReference type="Proteomes" id="UP000759131"/>
    </source>
</evidence>
<dbReference type="EMBL" id="CAJPIZ010018213">
    <property type="protein sequence ID" value="CAG2116446.1"/>
    <property type="molecule type" value="Genomic_DNA"/>
</dbReference>
<feature type="domain" description="Cupin type-1" evidence="2">
    <location>
        <begin position="213"/>
        <end position="354"/>
    </location>
</feature>
<accession>A0A7R9L6K5</accession>
<sequence length="392" mass="43795">MAPFMNAALERQNPSANRPQVTDAGSSPNYKYPFAFSRTTYYSGGWVRQVNVNDFAIAATVAGVQMKLIRGGIRELHFHVSSEWAYVIQGTCRITAVDDQARFFVEDVSAGDVWLFPVGIPHSIQGLGSDGCFFLLAFNDGQFDDLQTFQLTDWLRHVPLDVLAKNFQVRPETFDNLPQDKLYIFASELPRPLAQEKEMAAEGTGEVPQTYAYFASTQPANATRWGGTAKIIDKNNFPVTTIAAAIITLKPGALRELHWHPNADEWNYCVTGKGRMGIFNADLSATTVDIEAGDVGYVPKITPHYVENTGTNDLVFLEVFPTDIYQGVSLATWLAHTPTRLVNEHLNTGERFLADIPKTKALIRPWNRTWYPSYSINKQSVSQFGSEQDQNK</sequence>
<dbReference type="SUPFAM" id="SSF51182">
    <property type="entry name" value="RmlC-like cupins"/>
    <property type="match status" value="1"/>
</dbReference>
<dbReference type="GO" id="GO:0033609">
    <property type="term" value="P:oxalate metabolic process"/>
    <property type="evidence" value="ECO:0007669"/>
    <property type="project" value="InterPro"/>
</dbReference>
<organism evidence="3">
    <name type="scientific">Medioppia subpectinata</name>
    <dbReference type="NCBI Taxonomy" id="1979941"/>
    <lineage>
        <taxon>Eukaryota</taxon>
        <taxon>Metazoa</taxon>
        <taxon>Ecdysozoa</taxon>
        <taxon>Arthropoda</taxon>
        <taxon>Chelicerata</taxon>
        <taxon>Arachnida</taxon>
        <taxon>Acari</taxon>
        <taxon>Acariformes</taxon>
        <taxon>Sarcoptiformes</taxon>
        <taxon>Oribatida</taxon>
        <taxon>Brachypylina</taxon>
        <taxon>Oppioidea</taxon>
        <taxon>Oppiidae</taxon>
        <taxon>Medioppia</taxon>
    </lineage>
</organism>
<dbReference type="PANTHER" id="PTHR35848:SF9">
    <property type="entry name" value="SLL1358 PROTEIN"/>
    <property type="match status" value="1"/>
</dbReference>
<dbReference type="CDD" id="cd20305">
    <property type="entry name" value="cupin_OxDC_C"/>
    <property type="match status" value="1"/>
</dbReference>
<gene>
    <name evidence="3" type="ORF">OSB1V03_LOCUS16405</name>
</gene>
<dbReference type="InterPro" id="IPR017774">
    <property type="entry name" value="Bicupin_oxalate_deCO2ase/Oxase"/>
</dbReference>
<dbReference type="AlphaFoldDB" id="A0A7R9L6K5"/>
<keyword evidence="1" id="KW-0479">Metal-binding</keyword>
<dbReference type="EMBL" id="OC872788">
    <property type="protein sequence ID" value="CAD7636016.1"/>
    <property type="molecule type" value="Genomic_DNA"/>
</dbReference>
<dbReference type="Gene3D" id="2.60.120.10">
    <property type="entry name" value="Jelly Rolls"/>
    <property type="match status" value="2"/>
</dbReference>